<evidence type="ECO:0000259" key="6">
    <source>
        <dbReference type="PROSITE" id="PS50089"/>
    </source>
</evidence>
<dbReference type="InterPro" id="IPR001841">
    <property type="entry name" value="Znf_RING"/>
</dbReference>
<dbReference type="PANTHER" id="PTHR45969">
    <property type="entry name" value="RING ZINC FINGER PROTEIN-RELATED"/>
    <property type="match status" value="1"/>
</dbReference>
<reference evidence="7" key="1">
    <citation type="submission" date="2022-08" db="EMBL/GenBank/DDBJ databases">
        <title>Novel sulfate-reducing endosymbionts in the free-living metamonad Anaeramoeba.</title>
        <authorList>
            <person name="Jerlstrom-Hultqvist J."/>
            <person name="Cepicka I."/>
            <person name="Gallot-Lavallee L."/>
            <person name="Salas-Leiva D."/>
            <person name="Curtis B.A."/>
            <person name="Zahonova K."/>
            <person name="Pipaliya S."/>
            <person name="Dacks J."/>
            <person name="Roger A.J."/>
        </authorList>
    </citation>
    <scope>NUCLEOTIDE SEQUENCE</scope>
    <source>
        <strain evidence="7">Schooner1</strain>
    </source>
</reference>
<evidence type="ECO:0000313" key="7">
    <source>
        <dbReference type="EMBL" id="KAJ6241432.1"/>
    </source>
</evidence>
<protein>
    <submittedName>
        <fullName evidence="7">E3 ubiquitin-protein ligase traip</fullName>
    </submittedName>
</protein>
<comment type="caution">
    <text evidence="7">The sequence shown here is derived from an EMBL/GenBank/DDBJ whole genome shotgun (WGS) entry which is preliminary data.</text>
</comment>
<dbReference type="PROSITE" id="PS50089">
    <property type="entry name" value="ZF_RING_2"/>
    <property type="match status" value="1"/>
</dbReference>
<evidence type="ECO:0000256" key="5">
    <source>
        <dbReference type="SAM" id="MobiDB-lite"/>
    </source>
</evidence>
<evidence type="ECO:0000256" key="2">
    <source>
        <dbReference type="ARBA" id="ARBA00022771"/>
    </source>
</evidence>
<evidence type="ECO:0000256" key="4">
    <source>
        <dbReference type="PROSITE-ProRule" id="PRU00175"/>
    </source>
</evidence>
<evidence type="ECO:0000256" key="1">
    <source>
        <dbReference type="ARBA" id="ARBA00022723"/>
    </source>
</evidence>
<dbReference type="Pfam" id="PF13639">
    <property type="entry name" value="zf-RING_2"/>
    <property type="match status" value="1"/>
</dbReference>
<accession>A0ABQ8Y9D7</accession>
<feature type="compositionally biased region" description="Polar residues" evidence="5">
    <location>
        <begin position="54"/>
        <end position="63"/>
    </location>
</feature>
<dbReference type="SMART" id="SM00184">
    <property type="entry name" value="RING"/>
    <property type="match status" value="1"/>
</dbReference>
<dbReference type="Gene3D" id="3.30.40.10">
    <property type="entry name" value="Zinc/RING finger domain, C3HC4 (zinc finger)"/>
    <property type="match status" value="1"/>
</dbReference>
<proteinExistence type="predicted"/>
<feature type="region of interest" description="Disordered" evidence="5">
    <location>
        <begin position="1"/>
        <end position="140"/>
    </location>
</feature>
<dbReference type="SMART" id="SM01197">
    <property type="entry name" value="FANCL_C"/>
    <property type="match status" value="1"/>
</dbReference>
<dbReference type="InterPro" id="IPR013083">
    <property type="entry name" value="Znf_RING/FYVE/PHD"/>
</dbReference>
<keyword evidence="3" id="KW-0862">Zinc</keyword>
<keyword evidence="8" id="KW-1185">Reference proteome</keyword>
<feature type="domain" description="RING-type" evidence="6">
    <location>
        <begin position="205"/>
        <end position="244"/>
    </location>
</feature>
<feature type="compositionally biased region" description="Basic residues" evidence="5">
    <location>
        <begin position="98"/>
        <end position="131"/>
    </location>
</feature>
<dbReference type="SUPFAM" id="SSF57850">
    <property type="entry name" value="RING/U-box"/>
    <property type="match status" value="1"/>
</dbReference>
<dbReference type="PANTHER" id="PTHR45969:SF69">
    <property type="entry name" value="FINGER DOMAIN PROTEIN, PUTATIVE (AFU_ORTHOLOGUE AFUA_3G12190)-RELATED"/>
    <property type="match status" value="1"/>
</dbReference>
<keyword evidence="1" id="KW-0479">Metal-binding</keyword>
<evidence type="ECO:0000313" key="8">
    <source>
        <dbReference type="Proteomes" id="UP001150062"/>
    </source>
</evidence>
<sequence>MSIDFSTENESKFANKIVDNNEQKVSPISRKRDYQHSNLKSVNNDQENNKKMRTNGSTNVTQPQDKHKKTTTKHKKKTKKKKKKKKKKKTTSSSSSKKTIKDHHKKKKSRHHKHKNKHKHKHKNKNQKKKKDPNEKENNTSEINPFLMMQELFQDINQTTKLNPLVNARIEREKRSIELVREIQYQQKKIVKNEKTVKEYTPPECSICLDEIEEDGVSTVCGHVFHDDCIRDWLSRKQICPNCNEKVITEDLEKIYFTKLN</sequence>
<name>A0ABQ8Y9D7_9EUKA</name>
<dbReference type="Proteomes" id="UP001150062">
    <property type="component" value="Unassembled WGS sequence"/>
</dbReference>
<feature type="compositionally biased region" description="Polar residues" evidence="5">
    <location>
        <begin position="36"/>
        <end position="46"/>
    </location>
</feature>
<organism evidence="7 8">
    <name type="scientific">Anaeramoeba flamelloides</name>
    <dbReference type="NCBI Taxonomy" id="1746091"/>
    <lineage>
        <taxon>Eukaryota</taxon>
        <taxon>Metamonada</taxon>
        <taxon>Anaeramoebidae</taxon>
        <taxon>Anaeramoeba</taxon>
    </lineage>
</organism>
<evidence type="ECO:0000256" key="3">
    <source>
        <dbReference type="ARBA" id="ARBA00022833"/>
    </source>
</evidence>
<feature type="compositionally biased region" description="Basic residues" evidence="5">
    <location>
        <begin position="66"/>
        <end position="90"/>
    </location>
</feature>
<dbReference type="EMBL" id="JAOAOG010000193">
    <property type="protein sequence ID" value="KAJ6241432.1"/>
    <property type="molecule type" value="Genomic_DNA"/>
</dbReference>
<keyword evidence="2 4" id="KW-0863">Zinc-finger</keyword>
<gene>
    <name evidence="7" type="ORF">M0813_23219</name>
</gene>